<evidence type="ECO:0000256" key="6">
    <source>
        <dbReference type="ARBA" id="ARBA00022723"/>
    </source>
</evidence>
<keyword evidence="6" id="KW-0479">Metal-binding</keyword>
<dbReference type="EC" id="3.1.3.89" evidence="5"/>
<reference evidence="9" key="2">
    <citation type="submission" date="2020-09" db="EMBL/GenBank/DDBJ databases">
        <authorList>
            <person name="Sun Q."/>
            <person name="Zhou Y."/>
        </authorList>
    </citation>
    <scope>NUCLEOTIDE SEQUENCE</scope>
    <source>
        <strain evidence="9">CGMCC 4.7312</strain>
    </source>
</reference>
<dbReference type="RefSeq" id="WP_189043949.1">
    <property type="nucleotide sequence ID" value="NZ_BMNB01000010.1"/>
</dbReference>
<comment type="caution">
    <text evidence="9">The sequence shown here is derived from an EMBL/GenBank/DDBJ whole genome shotgun (WGS) entry which is preliminary data.</text>
</comment>
<evidence type="ECO:0000256" key="5">
    <source>
        <dbReference type="ARBA" id="ARBA00012964"/>
    </source>
</evidence>
<keyword evidence="10" id="KW-1185">Reference proteome</keyword>
<evidence type="ECO:0000313" key="10">
    <source>
        <dbReference type="Proteomes" id="UP000608890"/>
    </source>
</evidence>
<dbReference type="AlphaFoldDB" id="A0A917TXB1"/>
<dbReference type="SUPFAM" id="SSF109604">
    <property type="entry name" value="HD-domain/PDEase-like"/>
    <property type="match status" value="1"/>
</dbReference>
<evidence type="ECO:0000256" key="7">
    <source>
        <dbReference type="ARBA" id="ARBA00022801"/>
    </source>
</evidence>
<comment type="cofactor">
    <cofactor evidence="2">
        <name>Mn(2+)</name>
        <dbReference type="ChEBI" id="CHEBI:29035"/>
    </cofactor>
</comment>
<evidence type="ECO:0000256" key="4">
    <source>
        <dbReference type="ARBA" id="ARBA00011738"/>
    </source>
</evidence>
<proteinExistence type="predicted"/>
<keyword evidence="7" id="KW-0378">Hydrolase</keyword>
<evidence type="ECO:0000259" key="8">
    <source>
        <dbReference type="SMART" id="SM00471"/>
    </source>
</evidence>
<organism evidence="9 10">
    <name type="scientific">Micromonospora sonchi</name>
    <dbReference type="NCBI Taxonomy" id="1763543"/>
    <lineage>
        <taxon>Bacteria</taxon>
        <taxon>Bacillati</taxon>
        <taxon>Actinomycetota</taxon>
        <taxon>Actinomycetes</taxon>
        <taxon>Micromonosporales</taxon>
        <taxon>Micromonosporaceae</taxon>
        <taxon>Micromonospora</taxon>
    </lineage>
</organism>
<protein>
    <recommendedName>
        <fullName evidence="5">5'-deoxynucleotidase</fullName>
        <ecNumber evidence="5">3.1.3.89</ecNumber>
    </recommendedName>
</protein>
<dbReference type="InterPro" id="IPR003607">
    <property type="entry name" value="HD/PDEase_dom"/>
</dbReference>
<dbReference type="GO" id="GO:0046872">
    <property type="term" value="F:metal ion binding"/>
    <property type="evidence" value="ECO:0007669"/>
    <property type="project" value="UniProtKB-KW"/>
</dbReference>
<dbReference type="Pfam" id="PF13023">
    <property type="entry name" value="HD_3"/>
    <property type="match status" value="1"/>
</dbReference>
<dbReference type="PANTHER" id="PTHR11845:SF13">
    <property type="entry name" value="5'-DEOXYNUCLEOTIDASE HDDC2"/>
    <property type="match status" value="1"/>
</dbReference>
<gene>
    <name evidence="9" type="ORF">GCM10011608_26240</name>
</gene>
<dbReference type="EMBL" id="BMNB01000010">
    <property type="protein sequence ID" value="GGM40177.1"/>
    <property type="molecule type" value="Genomic_DNA"/>
</dbReference>
<dbReference type="PANTHER" id="PTHR11845">
    <property type="entry name" value="5'-DEOXYNUCLEOTIDASE HDDC2"/>
    <property type="match status" value="1"/>
</dbReference>
<name>A0A917TXB1_9ACTN</name>
<dbReference type="InterPro" id="IPR006674">
    <property type="entry name" value="HD_domain"/>
</dbReference>
<dbReference type="SMART" id="SM00471">
    <property type="entry name" value="HDc"/>
    <property type="match status" value="1"/>
</dbReference>
<sequence>MCDDHVAAGAMNFIFEAGVLKRAARTGWWFAGVKHPESIAEHSFRAALIGMMLAAMEGADPARVSMLCVLHDTQETRITDIPHIAKRYLTAVPNTAVTADQVAACPSAVADVITAAVAEYEAGETLEAVVARDADKLECLVQAVEYRHQGIDNVQRWIDSSRATLKTASAQRLADAALTGQPLAWLTPASSAGPARSRGEVNQR</sequence>
<dbReference type="GO" id="GO:0005737">
    <property type="term" value="C:cytoplasm"/>
    <property type="evidence" value="ECO:0007669"/>
    <property type="project" value="TreeGrafter"/>
</dbReference>
<dbReference type="InterPro" id="IPR039356">
    <property type="entry name" value="YfbR/HDDC2"/>
</dbReference>
<evidence type="ECO:0000256" key="1">
    <source>
        <dbReference type="ARBA" id="ARBA00001638"/>
    </source>
</evidence>
<feature type="domain" description="HD/PDEase" evidence="8">
    <location>
        <begin position="35"/>
        <end position="149"/>
    </location>
</feature>
<evidence type="ECO:0000256" key="3">
    <source>
        <dbReference type="ARBA" id="ARBA00001941"/>
    </source>
</evidence>
<dbReference type="Proteomes" id="UP000608890">
    <property type="component" value="Unassembled WGS sequence"/>
</dbReference>
<dbReference type="GO" id="GO:0002953">
    <property type="term" value="F:5'-deoxynucleotidase activity"/>
    <property type="evidence" value="ECO:0007669"/>
    <property type="project" value="UniProtKB-EC"/>
</dbReference>
<accession>A0A917TXB1</accession>
<comment type="subunit">
    <text evidence="4">Homodimer.</text>
</comment>
<comment type="catalytic activity">
    <reaction evidence="1">
        <text>a 2'-deoxyribonucleoside 5'-phosphate + H2O = a 2'-deoxyribonucleoside + phosphate</text>
        <dbReference type="Rhea" id="RHEA:36167"/>
        <dbReference type="ChEBI" id="CHEBI:15377"/>
        <dbReference type="ChEBI" id="CHEBI:18274"/>
        <dbReference type="ChEBI" id="CHEBI:43474"/>
        <dbReference type="ChEBI" id="CHEBI:65317"/>
        <dbReference type="EC" id="3.1.3.89"/>
    </reaction>
</comment>
<evidence type="ECO:0000313" key="9">
    <source>
        <dbReference type="EMBL" id="GGM40177.1"/>
    </source>
</evidence>
<evidence type="ECO:0000256" key="2">
    <source>
        <dbReference type="ARBA" id="ARBA00001936"/>
    </source>
</evidence>
<comment type="cofactor">
    <cofactor evidence="3">
        <name>Co(2+)</name>
        <dbReference type="ChEBI" id="CHEBI:48828"/>
    </cofactor>
</comment>
<dbReference type="Gene3D" id="1.10.3210.10">
    <property type="entry name" value="Hypothetical protein af1432"/>
    <property type="match status" value="1"/>
</dbReference>
<reference evidence="9" key="1">
    <citation type="journal article" date="2014" name="Int. J. Syst. Evol. Microbiol.">
        <title>Complete genome sequence of Corynebacterium casei LMG S-19264T (=DSM 44701T), isolated from a smear-ripened cheese.</title>
        <authorList>
            <consortium name="US DOE Joint Genome Institute (JGI-PGF)"/>
            <person name="Walter F."/>
            <person name="Albersmeier A."/>
            <person name="Kalinowski J."/>
            <person name="Ruckert C."/>
        </authorList>
    </citation>
    <scope>NUCLEOTIDE SEQUENCE</scope>
    <source>
        <strain evidence="9">CGMCC 4.7312</strain>
    </source>
</reference>